<feature type="signal peptide" evidence="2">
    <location>
        <begin position="1"/>
        <end position="21"/>
    </location>
</feature>
<dbReference type="AlphaFoldDB" id="A0A8B6DBD9"/>
<evidence type="ECO:0000313" key="4">
    <source>
        <dbReference type="EMBL" id="VDI17811.1"/>
    </source>
</evidence>
<keyword evidence="2" id="KW-0732">Signal</keyword>
<name>A0A8B6DBD9_MYTGA</name>
<keyword evidence="1" id="KW-0472">Membrane</keyword>
<keyword evidence="1" id="KW-0812">Transmembrane</keyword>
<organism evidence="4 5">
    <name type="scientific">Mytilus galloprovincialis</name>
    <name type="common">Mediterranean mussel</name>
    <dbReference type="NCBI Taxonomy" id="29158"/>
    <lineage>
        <taxon>Eukaryota</taxon>
        <taxon>Metazoa</taxon>
        <taxon>Spiralia</taxon>
        <taxon>Lophotrochozoa</taxon>
        <taxon>Mollusca</taxon>
        <taxon>Bivalvia</taxon>
        <taxon>Autobranchia</taxon>
        <taxon>Pteriomorphia</taxon>
        <taxon>Mytilida</taxon>
        <taxon>Mytiloidea</taxon>
        <taxon>Mytilidae</taxon>
        <taxon>Mytilinae</taxon>
        <taxon>Mytilus</taxon>
    </lineage>
</organism>
<evidence type="ECO:0000256" key="1">
    <source>
        <dbReference type="SAM" id="Phobius"/>
    </source>
</evidence>
<feature type="chain" id="PRO_5032761685" description="ZP domain-containing protein" evidence="2">
    <location>
        <begin position="22"/>
        <end position="335"/>
    </location>
</feature>
<evidence type="ECO:0000313" key="5">
    <source>
        <dbReference type="Proteomes" id="UP000596742"/>
    </source>
</evidence>
<keyword evidence="5" id="KW-1185">Reference proteome</keyword>
<accession>A0A8B6DBD9</accession>
<dbReference type="InterPro" id="IPR042235">
    <property type="entry name" value="ZP-C_dom"/>
</dbReference>
<feature type="transmembrane region" description="Helical" evidence="1">
    <location>
        <begin position="315"/>
        <end position="333"/>
    </location>
</feature>
<dbReference type="EMBL" id="UYJE01003258">
    <property type="protein sequence ID" value="VDI17811.1"/>
    <property type="molecule type" value="Genomic_DNA"/>
</dbReference>
<sequence length="335" mass="36294">MALSTTFILSLMFCTITLTVAATTEGTKPPTGVAVTATTPPALEFSCDNGKVKAIKGTSIDLKAVVVGLENGKMCHISPPNSNCTWQNLYKKLHVIYDKRETHAKLVAGQPYYYELECKSGYVANASAVPFKVGSTSPSFIHRDFKPTGNPGVLTIELHKGSKTLTKAENVYIGDLLSLKIIGPGQVVISPISCTATATNNKYLLWDNKDCKSKDEAIMVDNWKTGNKSISINMYAFRFVDSSSVTIECSTYICPSLDAECLKAVKTCSGKTSNGRKRRSSNIESNPLKKYKEETSSVSFSVADRFGGTNGSEGVFGNILLYLTALITIVFLGRE</sequence>
<keyword evidence="1" id="KW-1133">Transmembrane helix</keyword>
<evidence type="ECO:0000259" key="3">
    <source>
        <dbReference type="PROSITE" id="PS51034"/>
    </source>
</evidence>
<dbReference type="PROSITE" id="PS51034">
    <property type="entry name" value="ZP_2"/>
    <property type="match status" value="1"/>
</dbReference>
<gene>
    <name evidence="4" type="ORF">MGAL_10B034839</name>
</gene>
<evidence type="ECO:0000256" key="2">
    <source>
        <dbReference type="SAM" id="SignalP"/>
    </source>
</evidence>
<comment type="caution">
    <text evidence="4">The sequence shown here is derived from an EMBL/GenBank/DDBJ whole genome shotgun (WGS) entry which is preliminary data.</text>
</comment>
<dbReference type="Proteomes" id="UP000596742">
    <property type="component" value="Unassembled WGS sequence"/>
</dbReference>
<dbReference type="InterPro" id="IPR001507">
    <property type="entry name" value="ZP_dom"/>
</dbReference>
<feature type="domain" description="ZP" evidence="3">
    <location>
        <begin position="13"/>
        <end position="275"/>
    </location>
</feature>
<proteinExistence type="predicted"/>
<dbReference type="OrthoDB" id="6106458at2759"/>
<dbReference type="Gene3D" id="2.60.40.4100">
    <property type="entry name" value="Zona pellucida, ZP-C domain"/>
    <property type="match status" value="1"/>
</dbReference>
<protein>
    <recommendedName>
        <fullName evidence="3">ZP domain-containing protein</fullName>
    </recommendedName>
</protein>
<reference evidence="4" key="1">
    <citation type="submission" date="2018-11" db="EMBL/GenBank/DDBJ databases">
        <authorList>
            <person name="Alioto T."/>
            <person name="Alioto T."/>
        </authorList>
    </citation>
    <scope>NUCLEOTIDE SEQUENCE</scope>
</reference>